<keyword evidence="7" id="KW-1185">Reference proteome</keyword>
<dbReference type="GO" id="GO:0005886">
    <property type="term" value="C:plasma membrane"/>
    <property type="evidence" value="ECO:0007669"/>
    <property type="project" value="TreeGrafter"/>
</dbReference>
<gene>
    <name evidence="6" type="ORF">FHR98_001017</name>
</gene>
<dbReference type="Pfam" id="PF04085">
    <property type="entry name" value="MreC"/>
    <property type="match status" value="1"/>
</dbReference>
<dbReference type="Gene3D" id="2.40.10.350">
    <property type="entry name" value="Rod shape-determining protein MreC, domain 2"/>
    <property type="match status" value="1"/>
</dbReference>
<dbReference type="NCBIfam" id="TIGR00219">
    <property type="entry name" value="mreC"/>
    <property type="match status" value="1"/>
</dbReference>
<evidence type="ECO:0000256" key="2">
    <source>
        <dbReference type="ARBA" id="ARBA00013855"/>
    </source>
</evidence>
<evidence type="ECO:0000313" key="7">
    <source>
        <dbReference type="Proteomes" id="UP000581135"/>
    </source>
</evidence>
<evidence type="ECO:0000256" key="1">
    <source>
        <dbReference type="ARBA" id="ARBA00009369"/>
    </source>
</evidence>
<dbReference type="InterPro" id="IPR042175">
    <property type="entry name" value="Cell/Rod_MreC_2"/>
</dbReference>
<dbReference type="RefSeq" id="WP_183415541.1">
    <property type="nucleotide sequence ID" value="NZ_JACHXA010000002.1"/>
</dbReference>
<evidence type="ECO:0000256" key="3">
    <source>
        <dbReference type="ARBA" id="ARBA00022960"/>
    </source>
</evidence>
<comment type="caution">
    <text evidence="6">The sequence shown here is derived from an EMBL/GenBank/DDBJ whole genome shotgun (WGS) entry which is preliminary data.</text>
</comment>
<reference evidence="6 7" key="1">
    <citation type="submission" date="2020-08" db="EMBL/GenBank/DDBJ databases">
        <title>Genomic Encyclopedia of Type Strains, Phase III (KMG-III): the genomes of soil and plant-associated and newly described type strains.</title>
        <authorList>
            <person name="Whitman W."/>
        </authorList>
    </citation>
    <scope>NUCLEOTIDE SEQUENCE [LARGE SCALE GENOMIC DNA]</scope>
    <source>
        <strain evidence="6 7">CECT 8803</strain>
    </source>
</reference>
<evidence type="ECO:0000259" key="5">
    <source>
        <dbReference type="Pfam" id="PF04085"/>
    </source>
</evidence>
<dbReference type="InterPro" id="IPR042177">
    <property type="entry name" value="Cell/Rod_1"/>
</dbReference>
<dbReference type="GO" id="GO:0008360">
    <property type="term" value="P:regulation of cell shape"/>
    <property type="evidence" value="ECO:0007669"/>
    <property type="project" value="UniProtKB-KW"/>
</dbReference>
<dbReference type="Gene3D" id="2.40.10.340">
    <property type="entry name" value="Rod shape-determining protein MreC, domain 1"/>
    <property type="match status" value="1"/>
</dbReference>
<keyword evidence="3" id="KW-0133">Cell shape</keyword>
<feature type="domain" description="Rod shape-determining protein MreC beta-barrel core" evidence="5">
    <location>
        <begin position="133"/>
        <end position="272"/>
    </location>
</feature>
<dbReference type="Proteomes" id="UP000581135">
    <property type="component" value="Unassembled WGS sequence"/>
</dbReference>
<protein>
    <recommendedName>
        <fullName evidence="2">Cell shape-determining protein MreC</fullName>
    </recommendedName>
    <alternativeName>
        <fullName evidence="4">Cell shape protein MreC</fullName>
    </alternativeName>
</protein>
<dbReference type="AlphaFoldDB" id="A0A839SUT1"/>
<dbReference type="InterPro" id="IPR007221">
    <property type="entry name" value="MreC"/>
</dbReference>
<comment type="similarity">
    <text evidence="1">Belongs to the MreC family.</text>
</comment>
<evidence type="ECO:0000313" key="6">
    <source>
        <dbReference type="EMBL" id="MBB3064745.1"/>
    </source>
</evidence>
<name>A0A839SUT1_9PROT</name>
<dbReference type="InterPro" id="IPR055342">
    <property type="entry name" value="MreC_beta-barrel_core"/>
</dbReference>
<accession>A0A839SUT1</accession>
<dbReference type="PANTHER" id="PTHR34138">
    <property type="entry name" value="CELL SHAPE-DETERMINING PROTEIN MREC"/>
    <property type="match status" value="1"/>
</dbReference>
<organism evidence="6 7">
    <name type="scientific">Limibacillus halophilus</name>
    <dbReference type="NCBI Taxonomy" id="1579333"/>
    <lineage>
        <taxon>Bacteria</taxon>
        <taxon>Pseudomonadati</taxon>
        <taxon>Pseudomonadota</taxon>
        <taxon>Alphaproteobacteria</taxon>
        <taxon>Rhodospirillales</taxon>
        <taxon>Rhodovibrionaceae</taxon>
        <taxon>Limibacillus</taxon>
    </lineage>
</organism>
<evidence type="ECO:0000256" key="4">
    <source>
        <dbReference type="ARBA" id="ARBA00032089"/>
    </source>
</evidence>
<proteinExistence type="inferred from homology"/>
<dbReference type="PANTHER" id="PTHR34138:SF1">
    <property type="entry name" value="CELL SHAPE-DETERMINING PROTEIN MREC"/>
    <property type="match status" value="1"/>
</dbReference>
<sequence length="316" mass="34300">MKRRESPISKASSPFKGWTNRFAFGAFIALSFSLMLLGKADTVAVERLRSTVADLSAPVLSLIAEPIATVRDTISQIDSYRSLQQENARLIAQNRQLMEWQGVARHLTSENEKLRTLLNVAPRPFMNSMTARIIADNRGAFARTLLVDAGYQQGVEKNQAAVTEAGLVGRVVEVGRRSARLLLITDINSRIPVMRQSGGDRAVLSGTNGDRLKLLYLDPSKPLLIGERIVTSGNGGIFPPGIPIGRVAKIEGEQIAVEPFVDWGHLEYLKLISYRPDDSLLPLGFAASMQAIVNGPDDGTRGFEKASAGGAVLSHP</sequence>
<dbReference type="EMBL" id="JACHXA010000002">
    <property type="protein sequence ID" value="MBB3064745.1"/>
    <property type="molecule type" value="Genomic_DNA"/>
</dbReference>